<sequence length="147" mass="16365">MLSNTCKYAIRSVIYLSINANDGNKIGIKKIAEDLEIPTPFLGKILQSLARQKLLTSTKGPHGGFGMGKKPEEITLMNIVEIVDGMDMFENCLIGMRPCKTGTNNQHPCPVHNQFSSIRQSIYDLFNGKTIGQLITEMENTKEYISL</sequence>
<dbReference type="PROSITE" id="PS51197">
    <property type="entry name" value="HTH_RRF2_2"/>
    <property type="match status" value="1"/>
</dbReference>
<dbReference type="InterPro" id="IPR036388">
    <property type="entry name" value="WH-like_DNA-bd_sf"/>
</dbReference>
<dbReference type="GO" id="GO:0003700">
    <property type="term" value="F:DNA-binding transcription factor activity"/>
    <property type="evidence" value="ECO:0007669"/>
    <property type="project" value="TreeGrafter"/>
</dbReference>
<accession>A0A434AWS6</accession>
<dbReference type="InterPro" id="IPR036390">
    <property type="entry name" value="WH_DNA-bd_sf"/>
</dbReference>
<proteinExistence type="predicted"/>
<keyword evidence="2" id="KW-1185">Reference proteome</keyword>
<dbReference type="OrthoDB" id="9808360at2"/>
<gene>
    <name evidence="1" type="ORF">DLK05_06920</name>
</gene>
<dbReference type="Gene3D" id="1.10.10.10">
    <property type="entry name" value="Winged helix-like DNA-binding domain superfamily/Winged helix DNA-binding domain"/>
    <property type="match status" value="1"/>
</dbReference>
<dbReference type="RefSeq" id="WP_127343258.1">
    <property type="nucleotide sequence ID" value="NZ_RJJX01000006.1"/>
</dbReference>
<dbReference type="AlphaFoldDB" id="A0A434AWS6"/>
<name>A0A434AWS6_9BACT</name>
<comment type="caution">
    <text evidence="1">The sequence shown here is derived from an EMBL/GenBank/DDBJ whole genome shotgun (WGS) entry which is preliminary data.</text>
</comment>
<dbReference type="EMBL" id="RJJX01000006">
    <property type="protein sequence ID" value="RUT78857.1"/>
    <property type="molecule type" value="Genomic_DNA"/>
</dbReference>
<dbReference type="GO" id="GO:0005829">
    <property type="term" value="C:cytosol"/>
    <property type="evidence" value="ECO:0007669"/>
    <property type="project" value="TreeGrafter"/>
</dbReference>
<protein>
    <submittedName>
        <fullName evidence="1">Rrf2 family transcriptional regulator</fullName>
    </submittedName>
</protein>
<dbReference type="SUPFAM" id="SSF46785">
    <property type="entry name" value="Winged helix' DNA-binding domain"/>
    <property type="match status" value="1"/>
</dbReference>
<dbReference type="Pfam" id="PF02082">
    <property type="entry name" value="Rrf2"/>
    <property type="match status" value="1"/>
</dbReference>
<dbReference type="PANTHER" id="PTHR33221:SF14">
    <property type="entry name" value="HTH-TYPE TRANSCRIPTIONAL REGULATOR AQ_268-RELATED"/>
    <property type="match status" value="1"/>
</dbReference>
<organism evidence="1 2">
    <name type="scientific">Ancylomarina longa</name>
    <dbReference type="NCBI Taxonomy" id="2487017"/>
    <lineage>
        <taxon>Bacteria</taxon>
        <taxon>Pseudomonadati</taxon>
        <taxon>Bacteroidota</taxon>
        <taxon>Bacteroidia</taxon>
        <taxon>Marinilabiliales</taxon>
        <taxon>Marinifilaceae</taxon>
        <taxon>Ancylomarina</taxon>
    </lineage>
</organism>
<reference evidence="1 2" key="1">
    <citation type="submission" date="2018-11" db="EMBL/GenBank/DDBJ databases">
        <title>Parancylomarina longa gen. nov., sp. nov., isolated from sediments of southern Okinawa.</title>
        <authorList>
            <person name="Fu T."/>
        </authorList>
    </citation>
    <scope>NUCLEOTIDE SEQUENCE [LARGE SCALE GENOMIC DNA]</scope>
    <source>
        <strain evidence="1 2">T3-2 S1-C</strain>
    </source>
</reference>
<evidence type="ECO:0000313" key="2">
    <source>
        <dbReference type="Proteomes" id="UP000282985"/>
    </source>
</evidence>
<dbReference type="Proteomes" id="UP000282985">
    <property type="component" value="Unassembled WGS sequence"/>
</dbReference>
<dbReference type="PANTHER" id="PTHR33221">
    <property type="entry name" value="WINGED HELIX-TURN-HELIX TRANSCRIPTIONAL REGULATOR, RRF2 FAMILY"/>
    <property type="match status" value="1"/>
</dbReference>
<dbReference type="InterPro" id="IPR000944">
    <property type="entry name" value="Tscrpt_reg_Rrf2"/>
</dbReference>
<evidence type="ECO:0000313" key="1">
    <source>
        <dbReference type="EMBL" id="RUT78857.1"/>
    </source>
</evidence>
<dbReference type="NCBIfam" id="TIGR00738">
    <property type="entry name" value="rrf2_super"/>
    <property type="match status" value="1"/>
</dbReference>